<sequence>MAGIDIEGLATVYPNGVRAVDGLDLHVADGEFFALLGPSGCGKTTLLRTIAGLESASEGTVRIDAADVTRTEPGKRGVAMVFQDYALFPHMSVAENITYPLKVRRVAAAVRTETAERTAGELSLDGLLERRPGQLSGGQQQRVALARAIASQGKVLLLDEPLSNLDARLRLEARTFLKKLQRDLGITTVFVTHDQAEALALADRIAVMESGKLRQLGTPREVFARPTNTFVANFIGSTPMNLLPGVVAAAADDTLAASPTAADDTILATPADHAIPADAAASSATGSGPASRPLRAHHSSIRNGVGVVSVAGGSLPAATYSVPEGAEVTVGIRPEYLTLSTGDAVGPGLRGTVVVAENLGVQSLVSVDCDGTLIGVTVPEEQEPEPGKPVFLTAPPDRVLLYDRESGELLARQPTTVA</sequence>
<feature type="compositionally biased region" description="Low complexity" evidence="7">
    <location>
        <begin position="278"/>
        <end position="293"/>
    </location>
</feature>
<protein>
    <recommendedName>
        <fullName evidence="8">ABC transporter domain-containing protein</fullName>
    </recommendedName>
</protein>
<proteinExistence type="predicted"/>
<name>A0ABP4TJD9_9ACTN</name>
<dbReference type="InterPro" id="IPR027417">
    <property type="entry name" value="P-loop_NTPase"/>
</dbReference>
<evidence type="ECO:0000256" key="2">
    <source>
        <dbReference type="ARBA" id="ARBA00022475"/>
    </source>
</evidence>
<evidence type="ECO:0000256" key="4">
    <source>
        <dbReference type="ARBA" id="ARBA00022840"/>
    </source>
</evidence>
<dbReference type="InterPro" id="IPR003439">
    <property type="entry name" value="ABC_transporter-like_ATP-bd"/>
</dbReference>
<dbReference type="Proteomes" id="UP001500280">
    <property type="component" value="Unassembled WGS sequence"/>
</dbReference>
<evidence type="ECO:0000256" key="3">
    <source>
        <dbReference type="ARBA" id="ARBA00022741"/>
    </source>
</evidence>
<dbReference type="Pfam" id="PF00005">
    <property type="entry name" value="ABC_tran"/>
    <property type="match status" value="1"/>
</dbReference>
<evidence type="ECO:0000256" key="1">
    <source>
        <dbReference type="ARBA" id="ARBA00022448"/>
    </source>
</evidence>
<keyword evidence="6" id="KW-0472">Membrane</keyword>
<evidence type="ECO:0000256" key="6">
    <source>
        <dbReference type="ARBA" id="ARBA00023136"/>
    </source>
</evidence>
<evidence type="ECO:0000259" key="8">
    <source>
        <dbReference type="PROSITE" id="PS50893"/>
    </source>
</evidence>
<dbReference type="InterPro" id="IPR003593">
    <property type="entry name" value="AAA+_ATPase"/>
</dbReference>
<evidence type="ECO:0000313" key="10">
    <source>
        <dbReference type="Proteomes" id="UP001500280"/>
    </source>
</evidence>
<dbReference type="Gene3D" id="3.40.50.300">
    <property type="entry name" value="P-loop containing nucleotide triphosphate hydrolases"/>
    <property type="match status" value="1"/>
</dbReference>
<keyword evidence="10" id="KW-1185">Reference proteome</keyword>
<keyword evidence="1" id="KW-0813">Transport</keyword>
<gene>
    <name evidence="9" type="ORF">GCM10009745_36570</name>
</gene>
<evidence type="ECO:0000256" key="5">
    <source>
        <dbReference type="ARBA" id="ARBA00022967"/>
    </source>
</evidence>
<keyword evidence="4" id="KW-0067">ATP-binding</keyword>
<dbReference type="InterPro" id="IPR047641">
    <property type="entry name" value="ABC_transpr_MalK/UgpC-like"/>
</dbReference>
<feature type="region of interest" description="Disordered" evidence="7">
    <location>
        <begin position="278"/>
        <end position="298"/>
    </location>
</feature>
<feature type="domain" description="ABC transporter" evidence="8">
    <location>
        <begin position="4"/>
        <end position="235"/>
    </location>
</feature>
<dbReference type="PANTHER" id="PTHR43875:SF15">
    <property type="entry name" value="TREHALOSE IMPORT ATP-BINDING PROTEIN SUGC"/>
    <property type="match status" value="1"/>
</dbReference>
<comment type="caution">
    <text evidence="9">The sequence shown here is derived from an EMBL/GenBank/DDBJ whole genome shotgun (WGS) entry which is preliminary data.</text>
</comment>
<dbReference type="InterPro" id="IPR012340">
    <property type="entry name" value="NA-bd_OB-fold"/>
</dbReference>
<dbReference type="RefSeq" id="WP_344152881.1">
    <property type="nucleotide sequence ID" value="NZ_BAAANF010000013.1"/>
</dbReference>
<evidence type="ECO:0000256" key="7">
    <source>
        <dbReference type="SAM" id="MobiDB-lite"/>
    </source>
</evidence>
<keyword evidence="5" id="KW-1278">Translocase</keyword>
<dbReference type="InterPro" id="IPR017871">
    <property type="entry name" value="ABC_transporter-like_CS"/>
</dbReference>
<accession>A0ABP4TJD9</accession>
<keyword evidence="2" id="KW-1003">Cell membrane</keyword>
<reference evidence="10" key="1">
    <citation type="journal article" date="2019" name="Int. J. Syst. Evol. Microbiol.">
        <title>The Global Catalogue of Microorganisms (GCM) 10K type strain sequencing project: providing services to taxonomists for standard genome sequencing and annotation.</title>
        <authorList>
            <consortium name="The Broad Institute Genomics Platform"/>
            <consortium name="The Broad Institute Genome Sequencing Center for Infectious Disease"/>
            <person name="Wu L."/>
            <person name="Ma J."/>
        </authorList>
    </citation>
    <scope>NUCLEOTIDE SEQUENCE [LARGE SCALE GENOMIC DNA]</scope>
    <source>
        <strain evidence="10">JCM 14307</strain>
    </source>
</reference>
<dbReference type="InterPro" id="IPR008995">
    <property type="entry name" value="Mo/tungstate-bd_C_term_dom"/>
</dbReference>
<dbReference type="Gene3D" id="2.40.50.140">
    <property type="entry name" value="Nucleic acid-binding proteins"/>
    <property type="match status" value="1"/>
</dbReference>
<dbReference type="PROSITE" id="PS50893">
    <property type="entry name" value="ABC_TRANSPORTER_2"/>
    <property type="match status" value="1"/>
</dbReference>
<dbReference type="SUPFAM" id="SSF50331">
    <property type="entry name" value="MOP-like"/>
    <property type="match status" value="1"/>
</dbReference>
<keyword evidence="3" id="KW-0547">Nucleotide-binding</keyword>
<dbReference type="Gene3D" id="2.40.50.100">
    <property type="match status" value="1"/>
</dbReference>
<dbReference type="EMBL" id="BAAANF010000013">
    <property type="protein sequence ID" value="GAA1688334.1"/>
    <property type="molecule type" value="Genomic_DNA"/>
</dbReference>
<dbReference type="InterPro" id="IPR013611">
    <property type="entry name" value="Transp-assoc_OB_typ2"/>
</dbReference>
<evidence type="ECO:0000313" key="9">
    <source>
        <dbReference type="EMBL" id="GAA1688334.1"/>
    </source>
</evidence>
<dbReference type="SUPFAM" id="SSF52540">
    <property type="entry name" value="P-loop containing nucleoside triphosphate hydrolases"/>
    <property type="match status" value="1"/>
</dbReference>
<dbReference type="PANTHER" id="PTHR43875">
    <property type="entry name" value="MALTODEXTRIN IMPORT ATP-BINDING PROTEIN MSMX"/>
    <property type="match status" value="1"/>
</dbReference>
<dbReference type="SMART" id="SM00382">
    <property type="entry name" value="AAA"/>
    <property type="match status" value="1"/>
</dbReference>
<dbReference type="PROSITE" id="PS00211">
    <property type="entry name" value="ABC_TRANSPORTER_1"/>
    <property type="match status" value="1"/>
</dbReference>
<dbReference type="Pfam" id="PF08402">
    <property type="entry name" value="TOBE_2"/>
    <property type="match status" value="1"/>
</dbReference>
<organism evidence="9 10">
    <name type="scientific">Kribbella yunnanensis</name>
    <dbReference type="NCBI Taxonomy" id="190194"/>
    <lineage>
        <taxon>Bacteria</taxon>
        <taxon>Bacillati</taxon>
        <taxon>Actinomycetota</taxon>
        <taxon>Actinomycetes</taxon>
        <taxon>Propionibacteriales</taxon>
        <taxon>Kribbellaceae</taxon>
        <taxon>Kribbella</taxon>
    </lineage>
</organism>